<evidence type="ECO:0000256" key="3">
    <source>
        <dbReference type="ARBA" id="ARBA00012389"/>
    </source>
</evidence>
<sequence length="1634" mass="189356">MILLQKSWQRAWLQSISRLFAIFKQWQVCVMNPIFIEKEKKRVLERWGLPFREINCTEVLEACLPVMNALCGKSKTASEWMDGLYQSFTGMYFPDSRGQALEEESEPAKRFYLDILGELLGREKEQLAFDRCRDFEYLSEEEVEKSEIREEYCQYIEQFRRLEVYPFLRIARECTPFDTLGHVAGVHFTAMHIARQLACTHVPIDLALISAAAMIHDIGKFGCRDKEAGRVPYLHYYYTARFSKRFHFETIGHIAANHSTWDLELENLSVESLILIYADFRVKSIRDERGEEQIRFWTLDQSYQVILDKLDNVDDRKRGRYRKVFQKLKDFEEFLKALGVSPNLDEGFSGAKNEKNASLLDMDEIVERMKYNAIRSNIVVMHNMIQRFRFVSLLEEAKSEKDWRNVRSYLNILDEYSTYMTCAQKDASIRFLYEMMMHRDGDIRRQAARITGELVADYEIRYQKEVPEGLPEPEAGASSAEKWEEVLRAVLIPDHKISEQHKRWLGYALKTVFSTVMARIADETKVSVLEVLLKYYAKQNWEDLVMFILMDCAGDFSPNLFDGRQAEVLVSFAKAALERENSELITAALRFLKLWTEQGWRPGSQERKALETYLHPAKPLPSCCRYLIGKIRGYLGDQEGRRELLSGEHLRVSSLFLENQQIDTPWIFKRVNLEILKECCMKDRKEMFQLAAHLVNMLQNTDRIVIKHHSGNALTELVWHLSDAEKYEIAMELVRGLEIGEYSISKYIPEYLGKIFFCLSEDARREVLALFQKMIDSTNPKAAVVTLETVGIMLRHFFECSRKAPERNAFYDWCREVLEGLLFRGMAHYLEEVSQEAFYIIGHNVFGSPQLDLDQKYSYFQSAGRKLLTLMGEEKNHISLYHHAAELNHIYRFLSDYLFLRGKIPEEHVGRIAFFPGTFDPFSLGHKEIVKEIRKRGFRVYLALDEFSWSKKTQPHKIRKKIVKMSSADLREVYLFPEEIPVNISNPADLRRLKDCFPGKEVYLVVGSDVVEHASAYRHPVQADSVHHFPHIIFMRNHDARQKDFRKRLEGKLAGISGEEGWGEKVHCLSLSKEFEEISSTKIREHIDRNRDISNLVDQNVQNYIYDMGLYTREPMFKFMTSSVPVDAYHEERIQGGLRKELAMGLLKEFWDYGRNPAAACLEREEAVLIRDEQQYRQIIGIVLFHRLSFARLYEECGSIETAAYLRKHVFGKAAVISGIYGREAEGVADSRQSVLTEMLIRCAGWGYTYGICFGGAENEELLLAQGFVRLPLKETCYLADLRNPIVLFGDACMSLKEPFRSSRVMKEEIWERRKALQQAFARLYPGNLVLCLDSGILNHRLLQRITGENQVPMAQTPHRTLGEKMCVPFGRILRGALVPNCVTKELDAEKIYYPDMERFVIREYPNGAALDIQIRTIRSFQRPVILVDDLYHKGYRMERIDPALEREGVEVGKTIVGVLSGRGKDLADLRGKKIDSVYFLPNMRGWFMESALYPFIGGDSIMKENERELQTMILPSVNSILPYQVPHFLEGISAEGYYQLSGLCLENAEAILRLLEKEYQKLTGRKLTVRRLGEVMAQPRCPDLGMEALEASCEAPSAYLKYEKNRLKRLKHISCLQHGTGQAAQIGNKSDRR</sequence>
<evidence type="ECO:0000259" key="12">
    <source>
        <dbReference type="Pfam" id="PF01966"/>
    </source>
</evidence>
<dbReference type="EMBL" id="VIRB01000133">
    <property type="protein sequence ID" value="NDO71179.1"/>
    <property type="molecule type" value="Genomic_DNA"/>
</dbReference>
<dbReference type="InterPro" id="IPR014729">
    <property type="entry name" value="Rossmann-like_a/b/a_fold"/>
</dbReference>
<dbReference type="Gene3D" id="1.10.3210.10">
    <property type="entry name" value="Hypothetical protein af1432"/>
    <property type="match status" value="1"/>
</dbReference>
<dbReference type="InterPro" id="IPR006674">
    <property type="entry name" value="HD_domain"/>
</dbReference>
<dbReference type="GO" id="GO:0009435">
    <property type="term" value="P:NAD+ biosynthetic process"/>
    <property type="evidence" value="ECO:0007669"/>
    <property type="project" value="InterPro"/>
</dbReference>
<dbReference type="SUPFAM" id="SSF52374">
    <property type="entry name" value="Nucleotidylyl transferase"/>
    <property type="match status" value="1"/>
</dbReference>
<accession>A0A9X5CAP1</accession>
<evidence type="ECO:0000256" key="6">
    <source>
        <dbReference type="ARBA" id="ARBA00022695"/>
    </source>
</evidence>
<dbReference type="PANTHER" id="PTHR39321:SF3">
    <property type="entry name" value="PHOSPHOPANTETHEINE ADENYLYLTRANSFERASE"/>
    <property type="match status" value="1"/>
</dbReference>
<keyword evidence="4" id="KW-0662">Pyridine nucleotide biosynthesis</keyword>
<evidence type="ECO:0000313" key="13">
    <source>
        <dbReference type="EMBL" id="NDO71179.1"/>
    </source>
</evidence>
<dbReference type="Gene3D" id="3.40.50.620">
    <property type="entry name" value="HUPs"/>
    <property type="match status" value="1"/>
</dbReference>
<evidence type="ECO:0000256" key="2">
    <source>
        <dbReference type="ARBA" id="ARBA00005019"/>
    </source>
</evidence>
<feature type="domain" description="HD" evidence="12">
    <location>
        <begin position="180"/>
        <end position="279"/>
    </location>
</feature>
<keyword evidence="7" id="KW-0547">Nucleotide-binding</keyword>
<dbReference type="CDD" id="cd00077">
    <property type="entry name" value="HDc"/>
    <property type="match status" value="1"/>
</dbReference>
<evidence type="ECO:0000256" key="7">
    <source>
        <dbReference type="ARBA" id="ARBA00022741"/>
    </source>
</evidence>
<comment type="function">
    <text evidence="1">Catalyzes the reversible adenylation of nicotinate mononucleotide (NaMN) to nicotinic acid adenine dinucleotide (NaAD).</text>
</comment>
<evidence type="ECO:0000256" key="4">
    <source>
        <dbReference type="ARBA" id="ARBA00022642"/>
    </source>
</evidence>
<comment type="pathway">
    <text evidence="2">Cofactor biosynthesis; NAD(+) biosynthesis; deamido-NAD(+) from nicotinate D-ribonucleotide: step 1/1.</text>
</comment>
<organism evidence="13 14">
    <name type="scientific">Schaedlerella arabinosiphila</name>
    <dbReference type="NCBI Taxonomy" id="2044587"/>
    <lineage>
        <taxon>Bacteria</taxon>
        <taxon>Bacillati</taxon>
        <taxon>Bacillota</taxon>
        <taxon>Clostridia</taxon>
        <taxon>Lachnospirales</taxon>
        <taxon>Lachnospiraceae</taxon>
        <taxon>Schaedlerella</taxon>
    </lineage>
</organism>
<dbReference type="SUPFAM" id="SSF48371">
    <property type="entry name" value="ARM repeat"/>
    <property type="match status" value="1"/>
</dbReference>
<dbReference type="InterPro" id="IPR003607">
    <property type="entry name" value="HD/PDEase_dom"/>
</dbReference>
<dbReference type="InterPro" id="IPR005248">
    <property type="entry name" value="NadD/NMNAT"/>
</dbReference>
<keyword evidence="6" id="KW-0548">Nucleotidyltransferase</keyword>
<dbReference type="EC" id="2.7.7.18" evidence="3"/>
<keyword evidence="9" id="KW-0520">NAD</keyword>
<reference evidence="13 14" key="1">
    <citation type="submission" date="2019-07" db="EMBL/GenBank/DDBJ databases">
        <title>Draft genome sequences of 15 bacterial species constituting the stable defined intestinal microbiota of the GM15 gnotobiotic mouse model.</title>
        <authorList>
            <person name="Elie C."/>
            <person name="Mathieu A."/>
            <person name="Saliou A."/>
            <person name="Darnaud M."/>
            <person name="Leulier F."/>
            <person name="Tamellini A."/>
        </authorList>
    </citation>
    <scope>NUCLEOTIDE SEQUENCE [LARGE SCALE GENOMIC DNA]</scope>
    <source>
        <strain evidence="14">ASF 502</strain>
    </source>
</reference>
<evidence type="ECO:0000259" key="11">
    <source>
        <dbReference type="Pfam" id="PF01467"/>
    </source>
</evidence>
<dbReference type="Proteomes" id="UP000474104">
    <property type="component" value="Unassembled WGS sequence"/>
</dbReference>
<dbReference type="Pfam" id="PF01966">
    <property type="entry name" value="HD"/>
    <property type="match status" value="1"/>
</dbReference>
<proteinExistence type="predicted"/>
<keyword evidence="8" id="KW-0067">ATP-binding</keyword>
<evidence type="ECO:0000313" key="14">
    <source>
        <dbReference type="Proteomes" id="UP000474104"/>
    </source>
</evidence>
<dbReference type="InterPro" id="IPR004821">
    <property type="entry name" value="Cyt_trans-like"/>
</dbReference>
<dbReference type="PANTHER" id="PTHR39321">
    <property type="entry name" value="NICOTINATE-NUCLEOTIDE ADENYLYLTRANSFERASE-RELATED"/>
    <property type="match status" value="1"/>
</dbReference>
<dbReference type="GO" id="GO:0004515">
    <property type="term" value="F:nicotinate-nucleotide adenylyltransferase activity"/>
    <property type="evidence" value="ECO:0007669"/>
    <property type="project" value="UniProtKB-EC"/>
</dbReference>
<protein>
    <recommendedName>
        <fullName evidence="3">nicotinate-nucleotide adenylyltransferase</fullName>
        <ecNumber evidence="3">2.7.7.18</ecNumber>
    </recommendedName>
</protein>
<dbReference type="SUPFAM" id="SSF109604">
    <property type="entry name" value="HD-domain/PDEase-like"/>
    <property type="match status" value="1"/>
</dbReference>
<evidence type="ECO:0000256" key="1">
    <source>
        <dbReference type="ARBA" id="ARBA00002324"/>
    </source>
</evidence>
<evidence type="ECO:0000256" key="5">
    <source>
        <dbReference type="ARBA" id="ARBA00022679"/>
    </source>
</evidence>
<dbReference type="InterPro" id="IPR016024">
    <property type="entry name" value="ARM-type_fold"/>
</dbReference>
<gene>
    <name evidence="13" type="ORF">FMM80_22020</name>
</gene>
<comment type="caution">
    <text evidence="13">The sequence shown here is derived from an EMBL/GenBank/DDBJ whole genome shotgun (WGS) entry which is preliminary data.</text>
</comment>
<evidence type="ECO:0000256" key="9">
    <source>
        <dbReference type="ARBA" id="ARBA00023027"/>
    </source>
</evidence>
<keyword evidence="5" id="KW-0808">Transferase</keyword>
<feature type="domain" description="Cytidyltransferase-like" evidence="11">
    <location>
        <begin position="914"/>
        <end position="1085"/>
    </location>
</feature>
<evidence type="ECO:0000256" key="8">
    <source>
        <dbReference type="ARBA" id="ARBA00022840"/>
    </source>
</evidence>
<name>A0A9X5CAP1_9FIRM</name>
<comment type="catalytic activity">
    <reaction evidence="10">
        <text>nicotinate beta-D-ribonucleotide + ATP + H(+) = deamido-NAD(+) + diphosphate</text>
        <dbReference type="Rhea" id="RHEA:22860"/>
        <dbReference type="ChEBI" id="CHEBI:15378"/>
        <dbReference type="ChEBI" id="CHEBI:30616"/>
        <dbReference type="ChEBI" id="CHEBI:33019"/>
        <dbReference type="ChEBI" id="CHEBI:57502"/>
        <dbReference type="ChEBI" id="CHEBI:58437"/>
        <dbReference type="EC" id="2.7.7.18"/>
    </reaction>
</comment>
<dbReference type="Pfam" id="PF01467">
    <property type="entry name" value="CTP_transf_like"/>
    <property type="match status" value="1"/>
</dbReference>
<evidence type="ECO:0000256" key="10">
    <source>
        <dbReference type="ARBA" id="ARBA00048721"/>
    </source>
</evidence>
<dbReference type="GO" id="GO:0005524">
    <property type="term" value="F:ATP binding"/>
    <property type="evidence" value="ECO:0007669"/>
    <property type="project" value="UniProtKB-KW"/>
</dbReference>